<dbReference type="AlphaFoldDB" id="A0A1I5M383"/>
<gene>
    <name evidence="2" type="ORF">SAMN04488047_10270</name>
</gene>
<dbReference type="STRING" id="441119.SAMN04488047_10270"/>
<dbReference type="EMBL" id="FOXA01000002">
    <property type="protein sequence ID" value="SFP03985.1"/>
    <property type="molecule type" value="Genomic_DNA"/>
</dbReference>
<reference evidence="2 3" key="1">
    <citation type="submission" date="2016-10" db="EMBL/GenBank/DDBJ databases">
        <authorList>
            <person name="de Groot N.N."/>
        </authorList>
    </citation>
    <scope>NUCLEOTIDE SEQUENCE [LARGE SCALE GENOMIC DNA]</scope>
    <source>
        <strain evidence="2 3">DSM 19547</strain>
    </source>
</reference>
<evidence type="ECO:0000313" key="3">
    <source>
        <dbReference type="Proteomes" id="UP000199356"/>
    </source>
</evidence>
<dbReference type="OrthoDB" id="8116725at2"/>
<proteinExistence type="predicted"/>
<sequence>MALYEPDRFIAHAAMPDGRVVRAILRTFAGIAAWNDARISRKALNALSDRELDDVGLHRGAIERFVRR</sequence>
<accession>A0A1I5M383</accession>
<dbReference type="Pfam" id="PF06568">
    <property type="entry name" value="YjiS-like"/>
    <property type="match status" value="1"/>
</dbReference>
<evidence type="ECO:0000313" key="2">
    <source>
        <dbReference type="EMBL" id="SFP03985.1"/>
    </source>
</evidence>
<name>A0A1I5M383_9RHOB</name>
<feature type="domain" description="YjiS-like" evidence="1">
    <location>
        <begin position="29"/>
        <end position="63"/>
    </location>
</feature>
<evidence type="ECO:0000259" key="1">
    <source>
        <dbReference type="Pfam" id="PF06568"/>
    </source>
</evidence>
<organism evidence="2 3">
    <name type="scientific">Tranquillimonas alkanivorans</name>
    <dbReference type="NCBI Taxonomy" id="441119"/>
    <lineage>
        <taxon>Bacteria</taxon>
        <taxon>Pseudomonadati</taxon>
        <taxon>Pseudomonadota</taxon>
        <taxon>Alphaproteobacteria</taxon>
        <taxon>Rhodobacterales</taxon>
        <taxon>Roseobacteraceae</taxon>
        <taxon>Tranquillimonas</taxon>
    </lineage>
</organism>
<dbReference type="InterPro" id="IPR009506">
    <property type="entry name" value="YjiS-like"/>
</dbReference>
<protein>
    <recommendedName>
        <fullName evidence="1">YjiS-like domain-containing protein</fullName>
    </recommendedName>
</protein>
<keyword evidence="3" id="KW-1185">Reference proteome</keyword>
<dbReference type="Proteomes" id="UP000199356">
    <property type="component" value="Unassembled WGS sequence"/>
</dbReference>